<dbReference type="Pfam" id="PF07719">
    <property type="entry name" value="TPR_2"/>
    <property type="match status" value="1"/>
</dbReference>
<proteinExistence type="predicted"/>
<evidence type="ECO:0000313" key="5">
    <source>
        <dbReference type="Proteomes" id="UP000191661"/>
    </source>
</evidence>
<dbReference type="SUPFAM" id="SSF48452">
    <property type="entry name" value="TPR-like"/>
    <property type="match status" value="1"/>
</dbReference>
<comment type="caution">
    <text evidence="4">The sequence shown here is derived from an EMBL/GenBank/DDBJ whole genome shotgun (WGS) entry which is preliminary data.</text>
</comment>
<evidence type="ECO:0000256" key="2">
    <source>
        <dbReference type="ARBA" id="ARBA00022803"/>
    </source>
</evidence>
<dbReference type="InterPro" id="IPR013105">
    <property type="entry name" value="TPR_2"/>
</dbReference>
<organism evidence="4 5">
    <name type="scientific">Methanobrevibacter arboriphilus JCM 13429 = DSM 1125</name>
    <dbReference type="NCBI Taxonomy" id="1300164"/>
    <lineage>
        <taxon>Archaea</taxon>
        <taxon>Methanobacteriati</taxon>
        <taxon>Methanobacteriota</taxon>
        <taxon>Methanomada group</taxon>
        <taxon>Methanobacteria</taxon>
        <taxon>Methanobacteriales</taxon>
        <taxon>Methanobacteriaceae</taxon>
        <taxon>Methanobrevibacter</taxon>
    </lineage>
</organism>
<name>A0A1V6N2F0_METAZ</name>
<protein>
    <submittedName>
        <fullName evidence="4">Uncharacterized protein</fullName>
    </submittedName>
</protein>
<dbReference type="AlphaFoldDB" id="A0A1V6N2F0"/>
<evidence type="ECO:0000313" key="4">
    <source>
        <dbReference type="EMBL" id="OQD58845.1"/>
    </source>
</evidence>
<dbReference type="EMBL" id="JXMW01000007">
    <property type="protein sequence ID" value="OQD58845.1"/>
    <property type="molecule type" value="Genomic_DNA"/>
</dbReference>
<dbReference type="OrthoDB" id="373477at2157"/>
<evidence type="ECO:0000256" key="1">
    <source>
        <dbReference type="ARBA" id="ARBA00022737"/>
    </source>
</evidence>
<dbReference type="SMART" id="SM00028">
    <property type="entry name" value="TPR"/>
    <property type="match status" value="1"/>
</dbReference>
<gene>
    <name evidence="4" type="ORF">MBBAR_7c00170</name>
</gene>
<accession>A0A1V6N2F0</accession>
<dbReference type="InterPro" id="IPR019734">
    <property type="entry name" value="TPR_rpt"/>
</dbReference>
<keyword evidence="2 3" id="KW-0802">TPR repeat</keyword>
<keyword evidence="1" id="KW-0677">Repeat</keyword>
<keyword evidence="5" id="KW-1185">Reference proteome</keyword>
<feature type="repeat" description="TPR" evidence="3">
    <location>
        <begin position="76"/>
        <end position="109"/>
    </location>
</feature>
<sequence>MNLNNNLTKEKLLKKLDYWYENARFEKVIDKVLKIPKEDRDYETTSYLIRAYNSVNKFQSAIRELNLIKDKGKSDPFWHFRLGYAYLNIENFDDALKEFETAHKLDENNETIKNHFETLKINLFLGKNLLEDEKNT</sequence>
<dbReference type="PROSITE" id="PS50005">
    <property type="entry name" value="TPR"/>
    <property type="match status" value="1"/>
</dbReference>
<dbReference type="Gene3D" id="1.25.40.10">
    <property type="entry name" value="Tetratricopeptide repeat domain"/>
    <property type="match status" value="1"/>
</dbReference>
<dbReference type="RefSeq" id="WP_080460270.1">
    <property type="nucleotide sequence ID" value="NZ_JXMW01000007.1"/>
</dbReference>
<reference evidence="4 5" key="1">
    <citation type="submission" date="2014-12" db="EMBL/GenBank/DDBJ databases">
        <title>Genome sequence of Methanobrevibacter arboriphilicus DH1, DSM1125.</title>
        <authorList>
            <person name="Poehlein A."/>
            <person name="Thauer R.K."/>
            <person name="Seedorf H."/>
            <person name="Daniel R."/>
        </authorList>
    </citation>
    <scope>NUCLEOTIDE SEQUENCE [LARGE SCALE GENOMIC DNA]</scope>
    <source>
        <strain evidence="4 5">DH1</strain>
    </source>
</reference>
<dbReference type="InterPro" id="IPR011990">
    <property type="entry name" value="TPR-like_helical_dom_sf"/>
</dbReference>
<evidence type="ECO:0000256" key="3">
    <source>
        <dbReference type="PROSITE-ProRule" id="PRU00339"/>
    </source>
</evidence>
<dbReference type="Proteomes" id="UP000191661">
    <property type="component" value="Unassembled WGS sequence"/>
</dbReference>